<proteinExistence type="inferred from homology"/>
<evidence type="ECO:0000313" key="11">
    <source>
        <dbReference type="Proteomes" id="UP001652642"/>
    </source>
</evidence>
<keyword evidence="7" id="KW-0233">DNA recombination</keyword>
<comment type="similarity">
    <text evidence="2">Belongs to the RecA family. RAD51 subfamily.</text>
</comment>
<dbReference type="SMART" id="SM00382">
    <property type="entry name" value="AAA"/>
    <property type="match status" value="1"/>
</dbReference>
<keyword evidence="11" id="KW-1185">Reference proteome</keyword>
<dbReference type="InterPro" id="IPR051988">
    <property type="entry name" value="HRR_RAD51_Paralog"/>
</dbReference>
<evidence type="ECO:0000256" key="4">
    <source>
        <dbReference type="ARBA" id="ARBA00022763"/>
    </source>
</evidence>
<dbReference type="Proteomes" id="UP001652642">
    <property type="component" value="Chromosome 7"/>
</dbReference>
<keyword evidence="4" id="KW-0227">DNA damage</keyword>
<dbReference type="InterPro" id="IPR047323">
    <property type="entry name" value="Rad51D_C"/>
</dbReference>
<evidence type="ECO:0000256" key="3">
    <source>
        <dbReference type="ARBA" id="ARBA00022741"/>
    </source>
</evidence>
<comment type="subcellular location">
    <subcellularLocation>
        <location evidence="1">Nucleus</location>
    </subcellularLocation>
</comment>
<evidence type="ECO:0000256" key="9">
    <source>
        <dbReference type="ARBA" id="ARBA00023242"/>
    </source>
</evidence>
<keyword evidence="9" id="KW-0539">Nucleus</keyword>
<evidence type="ECO:0000256" key="2">
    <source>
        <dbReference type="ARBA" id="ARBA00007095"/>
    </source>
</evidence>
<dbReference type="PROSITE" id="PS50162">
    <property type="entry name" value="RECA_2"/>
    <property type="match status" value="1"/>
</dbReference>
<evidence type="ECO:0000256" key="1">
    <source>
        <dbReference type="ARBA" id="ARBA00004123"/>
    </source>
</evidence>
<dbReference type="PANTHER" id="PTHR46457">
    <property type="entry name" value="DNA REPAIR PROTEIN RAD51 HOMOLOG 4"/>
    <property type="match status" value="1"/>
</dbReference>
<dbReference type="Gene3D" id="3.40.50.300">
    <property type="entry name" value="P-loop containing nucleotide triphosphate hydrolases"/>
    <property type="match status" value="1"/>
</dbReference>
<evidence type="ECO:0000259" key="10">
    <source>
        <dbReference type="PROSITE" id="PS50162"/>
    </source>
</evidence>
<dbReference type="InterPro" id="IPR048943">
    <property type="entry name" value="RAD51D_N"/>
</dbReference>
<accession>A0ABM5EMQ4</accession>
<dbReference type="InterPro" id="IPR016467">
    <property type="entry name" value="DNA_recomb/repair_RecA-like"/>
</dbReference>
<sequence length="328" mass="35674">MILRVGLCPGLTEEMVALLKTHGVKTVVDFVSSDVEELAQKCSLSYKGLVAVRRVLLAQFSSFPVNGADLYEELKSSVAILSTGISSLDKLLDSGLYTGELTEFVGAPGSGKTQVCLNIVAHVTHSLQQDVLYVDSTGGFTATRLLQLLQGRTENEEEQAEALRRIQVVHVFDAYKMLDVFQEFRSNVAQQIMNASTPAKVLVVDSISAVVYPLLGSRQPEGMALMMHLALDLKMLAKDFGMAVVLTNYVTRDASDGLLKPALGRSWSFVPSTRILLEGSKDSAGKATTFRKAYLIKSPRQPAGIQVVLNLEMRDQTEDTPCISCEGP</sequence>
<keyword evidence="5" id="KW-0067">ATP-binding</keyword>
<evidence type="ECO:0000256" key="8">
    <source>
        <dbReference type="ARBA" id="ARBA00023204"/>
    </source>
</evidence>
<name>A0ABM5EMQ4_9SAUR</name>
<dbReference type="InterPro" id="IPR027417">
    <property type="entry name" value="P-loop_NTPase"/>
</dbReference>
<keyword evidence="6" id="KW-0238">DNA-binding</keyword>
<dbReference type="GeneID" id="110084519"/>
<organism evidence="11 12">
    <name type="scientific">Pogona vitticeps</name>
    <name type="common">central bearded dragon</name>
    <dbReference type="NCBI Taxonomy" id="103695"/>
    <lineage>
        <taxon>Eukaryota</taxon>
        <taxon>Metazoa</taxon>
        <taxon>Chordata</taxon>
        <taxon>Craniata</taxon>
        <taxon>Vertebrata</taxon>
        <taxon>Euteleostomi</taxon>
        <taxon>Lepidosauria</taxon>
        <taxon>Squamata</taxon>
        <taxon>Bifurcata</taxon>
        <taxon>Unidentata</taxon>
        <taxon>Episquamata</taxon>
        <taxon>Toxicofera</taxon>
        <taxon>Iguania</taxon>
        <taxon>Acrodonta</taxon>
        <taxon>Agamidae</taxon>
        <taxon>Amphibolurinae</taxon>
        <taxon>Pogona</taxon>
    </lineage>
</organism>
<feature type="domain" description="RecA family profile 1" evidence="10">
    <location>
        <begin position="77"/>
        <end position="250"/>
    </location>
</feature>
<dbReference type="InterPro" id="IPR003593">
    <property type="entry name" value="AAA+_ATPase"/>
</dbReference>
<gene>
    <name evidence="12" type="primary">RAD51D</name>
</gene>
<evidence type="ECO:0000256" key="7">
    <source>
        <dbReference type="ARBA" id="ARBA00023172"/>
    </source>
</evidence>
<reference evidence="12" key="1">
    <citation type="submission" date="2025-08" db="UniProtKB">
        <authorList>
            <consortium name="RefSeq"/>
        </authorList>
    </citation>
    <scope>IDENTIFICATION</scope>
</reference>
<dbReference type="PIRSF" id="PIRSF005856">
    <property type="entry name" value="Rad51"/>
    <property type="match status" value="1"/>
</dbReference>
<dbReference type="RefSeq" id="XP_072834433.1">
    <property type="nucleotide sequence ID" value="XM_072978332.1"/>
</dbReference>
<evidence type="ECO:0000313" key="12">
    <source>
        <dbReference type="RefSeq" id="XP_072834433.1"/>
    </source>
</evidence>
<dbReference type="PANTHER" id="PTHR46457:SF1">
    <property type="entry name" value="DNA REPAIR PROTEIN RAD51 HOMOLOG 4"/>
    <property type="match status" value="1"/>
</dbReference>
<evidence type="ECO:0000256" key="5">
    <source>
        <dbReference type="ARBA" id="ARBA00022840"/>
    </source>
</evidence>
<protein>
    <submittedName>
        <fullName evidence="12">DNA repair protein RAD51 homolog 4 isoform X1</fullName>
    </submittedName>
</protein>
<dbReference type="InterPro" id="IPR020588">
    <property type="entry name" value="RecA_ATP-bd"/>
</dbReference>
<dbReference type="InterPro" id="IPR013632">
    <property type="entry name" value="Rad51_C"/>
</dbReference>
<dbReference type="Pfam" id="PF21794">
    <property type="entry name" value="RAD51D_N"/>
    <property type="match status" value="1"/>
</dbReference>
<keyword evidence="3" id="KW-0547">Nucleotide-binding</keyword>
<dbReference type="CDD" id="cd19489">
    <property type="entry name" value="Rad51D"/>
    <property type="match status" value="1"/>
</dbReference>
<keyword evidence="8" id="KW-0234">DNA repair</keyword>
<dbReference type="SUPFAM" id="SSF52540">
    <property type="entry name" value="P-loop containing nucleoside triphosphate hydrolases"/>
    <property type="match status" value="1"/>
</dbReference>
<dbReference type="Pfam" id="PF08423">
    <property type="entry name" value="Rad51"/>
    <property type="match status" value="1"/>
</dbReference>
<evidence type="ECO:0000256" key="6">
    <source>
        <dbReference type="ARBA" id="ARBA00023125"/>
    </source>
</evidence>